<protein>
    <submittedName>
        <fullName evidence="3">Dmt(Drug/metabolite transporter) superfamily permease</fullName>
    </submittedName>
</protein>
<dbReference type="Pfam" id="PF00892">
    <property type="entry name" value="EamA"/>
    <property type="match status" value="1"/>
</dbReference>
<dbReference type="Proteomes" id="UP000011669">
    <property type="component" value="Unassembled WGS sequence"/>
</dbReference>
<keyword evidence="1" id="KW-0812">Transmembrane</keyword>
<feature type="transmembrane region" description="Helical" evidence="1">
    <location>
        <begin position="44"/>
        <end position="60"/>
    </location>
</feature>
<evidence type="ECO:0000256" key="1">
    <source>
        <dbReference type="SAM" id="Phobius"/>
    </source>
</evidence>
<keyword evidence="4" id="KW-1185">Reference proteome</keyword>
<feature type="domain" description="EamA" evidence="2">
    <location>
        <begin position="2"/>
        <end position="60"/>
    </location>
</feature>
<keyword evidence="1" id="KW-0472">Membrane</keyword>
<name>M0MQE3_9EURY</name>
<comment type="caution">
    <text evidence="3">The sequence shown here is derived from an EMBL/GenBank/DDBJ whole genome shotgun (WGS) entry which is preliminary data.</text>
</comment>
<dbReference type="InterPro" id="IPR037185">
    <property type="entry name" value="EmrE-like"/>
</dbReference>
<dbReference type="PATRIC" id="fig|1227455.4.peg.706"/>
<dbReference type="InParanoid" id="M0MQE3"/>
<dbReference type="GO" id="GO:0016020">
    <property type="term" value="C:membrane"/>
    <property type="evidence" value="ECO:0007669"/>
    <property type="project" value="InterPro"/>
</dbReference>
<accession>M0MQE3</accession>
<dbReference type="InterPro" id="IPR000620">
    <property type="entry name" value="EamA_dom"/>
</dbReference>
<dbReference type="EMBL" id="AOMD01000012">
    <property type="protein sequence ID" value="EMA46695.1"/>
    <property type="molecule type" value="Genomic_DNA"/>
</dbReference>
<dbReference type="SUPFAM" id="SSF103481">
    <property type="entry name" value="Multidrug resistance efflux transporter EmrE"/>
    <property type="match status" value="1"/>
</dbReference>
<evidence type="ECO:0000313" key="3">
    <source>
        <dbReference type="EMBL" id="EMA46695.1"/>
    </source>
</evidence>
<evidence type="ECO:0000313" key="4">
    <source>
        <dbReference type="Proteomes" id="UP000011669"/>
    </source>
</evidence>
<keyword evidence="1" id="KW-1133">Transmembrane helix</keyword>
<dbReference type="Gene3D" id="1.10.3730.20">
    <property type="match status" value="1"/>
</dbReference>
<reference evidence="3 4" key="1">
    <citation type="journal article" date="2014" name="PLoS Genet.">
        <title>Phylogenetically driven sequencing of extremely halophilic archaea reveals strategies for static and dynamic osmo-response.</title>
        <authorList>
            <person name="Becker E.A."/>
            <person name="Seitzer P.M."/>
            <person name="Tritt A."/>
            <person name="Larsen D."/>
            <person name="Krusor M."/>
            <person name="Yao A.I."/>
            <person name="Wu D."/>
            <person name="Madern D."/>
            <person name="Eisen J.A."/>
            <person name="Darling A.E."/>
            <person name="Facciotti M.T."/>
        </authorList>
    </citation>
    <scope>NUCLEOTIDE SEQUENCE [LARGE SCALE GENOMIC DNA]</scope>
    <source>
        <strain evidence="3 4">DSM 5350</strain>
    </source>
</reference>
<dbReference type="AlphaFoldDB" id="M0MQE3"/>
<organism evidence="3 4">
    <name type="scientific">Halococcus saccharolyticus DSM 5350</name>
    <dbReference type="NCBI Taxonomy" id="1227455"/>
    <lineage>
        <taxon>Archaea</taxon>
        <taxon>Methanobacteriati</taxon>
        <taxon>Methanobacteriota</taxon>
        <taxon>Stenosarchaea group</taxon>
        <taxon>Halobacteria</taxon>
        <taxon>Halobacteriales</taxon>
        <taxon>Halococcaceae</taxon>
        <taxon>Halococcus</taxon>
    </lineage>
</organism>
<proteinExistence type="predicted"/>
<evidence type="ECO:0000259" key="2">
    <source>
        <dbReference type="Pfam" id="PF00892"/>
    </source>
</evidence>
<sequence>MFGFVTYLELIGEVGALKASLTTRLTPIAVLAVGWLLLDERIQPVALIGFGIIVAGFVLLESRDITAELAKYRSQFP</sequence>
<gene>
    <name evidence="3" type="ORF">C449_03476</name>
</gene>